<name>A0ABX3PDJ1_9HYPH</name>
<evidence type="ECO:0000256" key="2">
    <source>
        <dbReference type="ARBA" id="ARBA00022803"/>
    </source>
</evidence>
<evidence type="ECO:0000313" key="6">
    <source>
        <dbReference type="EMBL" id="OQP86295.1"/>
    </source>
</evidence>
<dbReference type="PROSITE" id="PS50005">
    <property type="entry name" value="TPR"/>
    <property type="match status" value="1"/>
</dbReference>
<evidence type="ECO:0000256" key="4">
    <source>
        <dbReference type="SAM" id="MobiDB-lite"/>
    </source>
</evidence>
<dbReference type="Proteomes" id="UP000192652">
    <property type="component" value="Unassembled WGS sequence"/>
</dbReference>
<feature type="compositionally biased region" description="Low complexity" evidence="4">
    <location>
        <begin position="28"/>
        <end position="61"/>
    </location>
</feature>
<dbReference type="InterPro" id="IPR019734">
    <property type="entry name" value="TPR_rpt"/>
</dbReference>
<dbReference type="PANTHER" id="PTHR44858:SF1">
    <property type="entry name" value="UDP-N-ACETYLGLUCOSAMINE--PEPTIDE N-ACETYLGLUCOSAMINYLTRANSFERASE SPINDLY-RELATED"/>
    <property type="match status" value="1"/>
</dbReference>
<dbReference type="SMART" id="SM00028">
    <property type="entry name" value="TPR"/>
    <property type="match status" value="3"/>
</dbReference>
<organism evidence="6 7">
    <name type="scientific">Xaviernesmea rhizosphaerae</name>
    <dbReference type="NCBI Taxonomy" id="1672749"/>
    <lineage>
        <taxon>Bacteria</taxon>
        <taxon>Pseudomonadati</taxon>
        <taxon>Pseudomonadota</taxon>
        <taxon>Alphaproteobacteria</taxon>
        <taxon>Hyphomicrobiales</taxon>
        <taxon>Rhizobiaceae</taxon>
        <taxon>Rhizobium/Agrobacterium group</taxon>
        <taxon>Xaviernesmea</taxon>
    </lineage>
</organism>
<feature type="repeat" description="TPR" evidence="3">
    <location>
        <begin position="138"/>
        <end position="171"/>
    </location>
</feature>
<keyword evidence="5" id="KW-0732">Signal</keyword>
<dbReference type="EMBL" id="MSPX01000008">
    <property type="protein sequence ID" value="OQP86295.1"/>
    <property type="molecule type" value="Genomic_DNA"/>
</dbReference>
<feature type="chain" id="PRO_5045186113" description="Tetratricopeptide repeat protein" evidence="5">
    <location>
        <begin position="26"/>
        <end position="224"/>
    </location>
</feature>
<comment type="caution">
    <text evidence="6">The sequence shown here is derived from an EMBL/GenBank/DDBJ whole genome shotgun (WGS) entry which is preliminary data.</text>
</comment>
<accession>A0ABX3PDJ1</accession>
<gene>
    <name evidence="6" type="ORF">BTR14_11450</name>
</gene>
<reference evidence="6 7" key="1">
    <citation type="journal article" date="2017" name="Antonie Van Leeuwenhoek">
        <title>Rhizobium rhizosphaerae sp. nov., a novel species isolated from rice rhizosphere.</title>
        <authorList>
            <person name="Zhao J.J."/>
            <person name="Zhang J."/>
            <person name="Zhang R.J."/>
            <person name="Zhang C.W."/>
            <person name="Yin H.Q."/>
            <person name="Zhang X.X."/>
        </authorList>
    </citation>
    <scope>NUCLEOTIDE SEQUENCE [LARGE SCALE GENOMIC DNA]</scope>
    <source>
        <strain evidence="6 7">RD15</strain>
    </source>
</reference>
<evidence type="ECO:0008006" key="8">
    <source>
        <dbReference type="Google" id="ProtNLM"/>
    </source>
</evidence>
<evidence type="ECO:0000256" key="1">
    <source>
        <dbReference type="ARBA" id="ARBA00022737"/>
    </source>
</evidence>
<keyword evidence="1" id="KW-0677">Repeat</keyword>
<dbReference type="InterPro" id="IPR011990">
    <property type="entry name" value="TPR-like_helical_dom_sf"/>
</dbReference>
<keyword evidence="2 3" id="KW-0802">TPR repeat</keyword>
<keyword evidence="7" id="KW-1185">Reference proteome</keyword>
<dbReference type="InterPro" id="IPR050498">
    <property type="entry name" value="Ycf3"/>
</dbReference>
<evidence type="ECO:0000256" key="3">
    <source>
        <dbReference type="PROSITE-ProRule" id="PRU00339"/>
    </source>
</evidence>
<dbReference type="RefSeq" id="WP_081176266.1">
    <property type="nucleotide sequence ID" value="NZ_MSPX01000008.1"/>
</dbReference>
<dbReference type="SUPFAM" id="SSF48452">
    <property type="entry name" value="TPR-like"/>
    <property type="match status" value="1"/>
</dbReference>
<proteinExistence type="predicted"/>
<protein>
    <recommendedName>
        <fullName evidence="8">Tetratricopeptide repeat protein</fullName>
    </recommendedName>
</protein>
<feature type="signal peptide" evidence="5">
    <location>
        <begin position="1"/>
        <end position="25"/>
    </location>
</feature>
<evidence type="ECO:0000313" key="7">
    <source>
        <dbReference type="Proteomes" id="UP000192652"/>
    </source>
</evidence>
<feature type="region of interest" description="Disordered" evidence="4">
    <location>
        <begin position="28"/>
        <end position="64"/>
    </location>
</feature>
<dbReference type="PANTHER" id="PTHR44858">
    <property type="entry name" value="TETRATRICOPEPTIDE REPEAT PROTEIN 6"/>
    <property type="match status" value="1"/>
</dbReference>
<dbReference type="Gene3D" id="1.25.40.10">
    <property type="entry name" value="Tetratricopeptide repeat domain"/>
    <property type="match status" value="1"/>
</dbReference>
<sequence length="224" mass="24378">MADFLIRLPVTALVLAFALALPARAADPGAGLQPTSGAETTAPKAETPAASPSAPAKPGTASDDRKATLNALFDALKRERNPEKAREISGQIRLEWAESGSATVNFLMLQAAKAIAENRQTSALDFYDQVIALAPDYSEGWNGRATLHYQMNNYRKSMSDINHVLQIEPRHFGALAGMATILTTTDKPELAVRVWEKFLEIYPAERKAQEELNTLQEKVAGSRT</sequence>
<evidence type="ECO:0000256" key="5">
    <source>
        <dbReference type="SAM" id="SignalP"/>
    </source>
</evidence>